<dbReference type="InterPro" id="IPR016024">
    <property type="entry name" value="ARM-type_fold"/>
</dbReference>
<evidence type="ECO:0000313" key="3">
    <source>
        <dbReference type="Proteomes" id="UP000295531"/>
    </source>
</evidence>
<dbReference type="Gene3D" id="1.25.10.10">
    <property type="entry name" value="Leucine-rich Repeat Variant"/>
    <property type="match status" value="1"/>
</dbReference>
<dbReference type="EMBL" id="SNXI01000002">
    <property type="protein sequence ID" value="TDP40279.1"/>
    <property type="molecule type" value="Genomic_DNA"/>
</dbReference>
<dbReference type="InterPro" id="IPR011989">
    <property type="entry name" value="ARM-like"/>
</dbReference>
<keyword evidence="1" id="KW-1133">Transmembrane helix</keyword>
<keyword evidence="3" id="KW-1185">Reference proteome</keyword>
<dbReference type="SUPFAM" id="SSF48371">
    <property type="entry name" value="ARM repeat"/>
    <property type="match status" value="2"/>
</dbReference>
<evidence type="ECO:0000313" key="2">
    <source>
        <dbReference type="EMBL" id="TDP40279.1"/>
    </source>
</evidence>
<organism evidence="2 3">
    <name type="scientific">Idiomarina aquatica</name>
    <dbReference type="NCBI Taxonomy" id="1327752"/>
    <lineage>
        <taxon>Bacteria</taxon>
        <taxon>Pseudomonadati</taxon>
        <taxon>Pseudomonadota</taxon>
        <taxon>Gammaproteobacteria</taxon>
        <taxon>Alteromonadales</taxon>
        <taxon>Idiomarinaceae</taxon>
        <taxon>Idiomarina</taxon>
    </lineage>
</organism>
<evidence type="ECO:0000256" key="1">
    <source>
        <dbReference type="SAM" id="Phobius"/>
    </source>
</evidence>
<dbReference type="Proteomes" id="UP000295531">
    <property type="component" value="Unassembled WGS sequence"/>
</dbReference>
<name>A0A4R6PPG2_9GAMM</name>
<evidence type="ECO:0008006" key="4">
    <source>
        <dbReference type="Google" id="ProtNLM"/>
    </source>
</evidence>
<keyword evidence="1" id="KW-0472">Membrane</keyword>
<dbReference type="AlphaFoldDB" id="A0A4R6PPG2"/>
<protein>
    <recommendedName>
        <fullName evidence="4">HEAT repeat protein</fullName>
    </recommendedName>
</protein>
<accession>A0A4R6PPG2</accession>
<proteinExistence type="predicted"/>
<comment type="caution">
    <text evidence="2">The sequence shown here is derived from an EMBL/GenBank/DDBJ whole genome shotgun (WGS) entry which is preliminary data.</text>
</comment>
<sequence length="364" mass="41951">MDFAIDSDQLLRWMLKALWVIGAAILLTWTWLFVLRLRHSRASRRREVLQQQWQRFMFEYCVDPTAKPPAQHLLNELWQQSAAFLWFLQLWSQLHRYVRGDADEGLERLARAVKLERKALELMRGHQVRVLIATAIAMGDLQQLAPETIKRLRELTRHESSMVVLSALRALMRHDQEHAITVLLALDNFVAPERLVAIARECDVQHLTEASVAALLTAKPNHASYLLRVLHGIDIDLSNQQAEQLAAHFKQQPEVVAQLIPLLDHPHHLPLVRRLTQSVDLGVRVQATRMLGELADARGDHERLWQLLQDSAWWVRYRAAEAILLQPRPDKALVKEQLSELGDSFARSMLLQVQSELGQEGRYV</sequence>
<dbReference type="OrthoDB" id="9801841at2"/>
<feature type="transmembrane region" description="Helical" evidence="1">
    <location>
        <begin position="17"/>
        <end position="37"/>
    </location>
</feature>
<reference evidence="2 3" key="1">
    <citation type="submission" date="2019-03" db="EMBL/GenBank/DDBJ databases">
        <title>Freshwater and sediment microbial communities from various areas in North America, analyzing microbe dynamics in response to fracking.</title>
        <authorList>
            <person name="Lamendella R."/>
        </authorList>
    </citation>
    <scope>NUCLEOTIDE SEQUENCE [LARGE SCALE GENOMIC DNA]</scope>
    <source>
        <strain evidence="2 3">18_TX</strain>
    </source>
</reference>
<gene>
    <name evidence="2" type="ORF">DEU29_102179</name>
</gene>
<keyword evidence="1" id="KW-0812">Transmembrane</keyword>
<dbReference type="RefSeq" id="WP_133538739.1">
    <property type="nucleotide sequence ID" value="NZ_SNXI01000002.1"/>
</dbReference>